<feature type="transmembrane region" description="Helical" evidence="7">
    <location>
        <begin position="278"/>
        <end position="300"/>
    </location>
</feature>
<dbReference type="GO" id="GO:0015086">
    <property type="term" value="F:cadmium ion transmembrane transporter activity"/>
    <property type="evidence" value="ECO:0007669"/>
    <property type="project" value="TreeGrafter"/>
</dbReference>
<feature type="transmembrane region" description="Helical" evidence="7">
    <location>
        <begin position="12"/>
        <end position="35"/>
    </location>
</feature>
<feature type="transmembrane region" description="Helical" evidence="7">
    <location>
        <begin position="95"/>
        <end position="120"/>
    </location>
</feature>
<dbReference type="Proteomes" id="UP000507222">
    <property type="component" value="Unassembled WGS sequence"/>
</dbReference>
<evidence type="ECO:0000256" key="5">
    <source>
        <dbReference type="ARBA" id="ARBA00023136"/>
    </source>
</evidence>
<feature type="transmembrane region" description="Helical" evidence="7">
    <location>
        <begin position="198"/>
        <end position="217"/>
    </location>
</feature>
<feature type="region of interest" description="Disordered" evidence="6">
    <location>
        <begin position="590"/>
        <end position="653"/>
    </location>
</feature>
<keyword evidence="3 7" id="KW-0812">Transmembrane</keyword>
<evidence type="ECO:0000256" key="6">
    <source>
        <dbReference type="SAM" id="MobiDB-lite"/>
    </source>
</evidence>
<evidence type="ECO:0000256" key="3">
    <source>
        <dbReference type="ARBA" id="ARBA00022692"/>
    </source>
</evidence>
<gene>
    <name evidence="8" type="ORF">CURHAP_LOCUS39777</name>
</gene>
<protein>
    <recommendedName>
        <fullName evidence="10">Ethylene-insensitive protein 2</fullName>
    </recommendedName>
</protein>
<comment type="subcellular location">
    <subcellularLocation>
        <location evidence="1">Membrane</location>
        <topology evidence="1">Multi-pass membrane protein</topology>
    </subcellularLocation>
</comment>
<dbReference type="Pfam" id="PF01566">
    <property type="entry name" value="Nramp"/>
    <property type="match status" value="1"/>
</dbReference>
<dbReference type="GO" id="GO:0034755">
    <property type="term" value="P:iron ion transmembrane transport"/>
    <property type="evidence" value="ECO:0007669"/>
    <property type="project" value="TreeGrafter"/>
</dbReference>
<feature type="transmembrane region" description="Helical" evidence="7">
    <location>
        <begin position="384"/>
        <end position="406"/>
    </location>
</feature>
<dbReference type="AlphaFoldDB" id="A0A6J5V7Z2"/>
<accession>A0A6J5V7Z2</accession>
<dbReference type="NCBIfam" id="NF037982">
    <property type="entry name" value="Nramp_1"/>
    <property type="match status" value="1"/>
</dbReference>
<organism evidence="8 9">
    <name type="scientific">Prunus armeniaca</name>
    <name type="common">Apricot</name>
    <name type="synonym">Armeniaca vulgaris</name>
    <dbReference type="NCBI Taxonomy" id="36596"/>
    <lineage>
        <taxon>Eukaryota</taxon>
        <taxon>Viridiplantae</taxon>
        <taxon>Streptophyta</taxon>
        <taxon>Embryophyta</taxon>
        <taxon>Tracheophyta</taxon>
        <taxon>Spermatophyta</taxon>
        <taxon>Magnoliopsida</taxon>
        <taxon>eudicotyledons</taxon>
        <taxon>Gunneridae</taxon>
        <taxon>Pentapetalae</taxon>
        <taxon>rosids</taxon>
        <taxon>fabids</taxon>
        <taxon>Rosales</taxon>
        <taxon>Rosaceae</taxon>
        <taxon>Amygdaloideae</taxon>
        <taxon>Amygdaleae</taxon>
        <taxon>Prunus</taxon>
    </lineage>
</organism>
<feature type="compositionally biased region" description="Acidic residues" evidence="6">
    <location>
        <begin position="604"/>
        <end position="615"/>
    </location>
</feature>
<dbReference type="PANTHER" id="PTHR11706">
    <property type="entry name" value="SOLUTE CARRIER PROTEIN FAMILY 11 MEMBER"/>
    <property type="match status" value="1"/>
</dbReference>
<proteinExistence type="inferred from homology"/>
<feature type="transmembrane region" description="Helical" evidence="7">
    <location>
        <begin position="126"/>
        <end position="147"/>
    </location>
</feature>
<evidence type="ECO:0000256" key="4">
    <source>
        <dbReference type="ARBA" id="ARBA00022989"/>
    </source>
</evidence>
<evidence type="ECO:0000256" key="7">
    <source>
        <dbReference type="SAM" id="Phobius"/>
    </source>
</evidence>
<dbReference type="GO" id="GO:0005886">
    <property type="term" value="C:plasma membrane"/>
    <property type="evidence" value="ECO:0007669"/>
    <property type="project" value="TreeGrafter"/>
</dbReference>
<feature type="transmembrane region" description="Helical" evidence="7">
    <location>
        <begin position="55"/>
        <end position="74"/>
    </location>
</feature>
<feature type="transmembrane region" description="Helical" evidence="7">
    <location>
        <begin position="426"/>
        <end position="449"/>
    </location>
</feature>
<comment type="similarity">
    <text evidence="2">Belongs to the NRAMP (TC 2.A.55) family.</text>
</comment>
<feature type="transmembrane region" description="Helical" evidence="7">
    <location>
        <begin position="238"/>
        <end position="258"/>
    </location>
</feature>
<dbReference type="PANTHER" id="PTHR11706:SF75">
    <property type="entry name" value="ETHYLENE-INSENSITIVE PROTEIN 2"/>
    <property type="match status" value="1"/>
</dbReference>
<keyword evidence="4 7" id="KW-1133">Transmembrane helix</keyword>
<reference evidence="8 9" key="1">
    <citation type="submission" date="2020-05" db="EMBL/GenBank/DDBJ databases">
        <authorList>
            <person name="Campoy J."/>
            <person name="Schneeberger K."/>
            <person name="Spophaly S."/>
        </authorList>
    </citation>
    <scope>NUCLEOTIDE SEQUENCE [LARGE SCALE GENOMIC DNA]</scope>
    <source>
        <strain evidence="8">PruArmRojPasFocal</strain>
    </source>
</reference>
<dbReference type="PRINTS" id="PR00447">
    <property type="entry name" value="NATRESASSCMP"/>
</dbReference>
<feature type="transmembrane region" description="Helical" evidence="7">
    <location>
        <begin position="159"/>
        <end position="178"/>
    </location>
</feature>
<dbReference type="EMBL" id="CAEKDK010000006">
    <property type="protein sequence ID" value="CAB4284273.1"/>
    <property type="molecule type" value="Genomic_DNA"/>
</dbReference>
<evidence type="ECO:0000313" key="8">
    <source>
        <dbReference type="EMBL" id="CAB4284273.1"/>
    </source>
</evidence>
<evidence type="ECO:0000256" key="1">
    <source>
        <dbReference type="ARBA" id="ARBA00004141"/>
    </source>
</evidence>
<dbReference type="InterPro" id="IPR001046">
    <property type="entry name" value="NRAMP_fam"/>
</dbReference>
<keyword evidence="5 7" id="KW-0472">Membrane</keyword>
<dbReference type="GO" id="GO:0005384">
    <property type="term" value="F:manganese ion transmembrane transporter activity"/>
    <property type="evidence" value="ECO:0007669"/>
    <property type="project" value="TreeGrafter"/>
</dbReference>
<evidence type="ECO:0000313" key="9">
    <source>
        <dbReference type="Proteomes" id="UP000507222"/>
    </source>
</evidence>
<name>A0A6J5V7Z2_PRUAR</name>
<feature type="transmembrane region" description="Helical" evidence="7">
    <location>
        <begin position="327"/>
        <end position="347"/>
    </location>
</feature>
<sequence>MANSESVNPSANNMLAVLHRLLPVVGPALLISVGYLDPGKWAATAEAGARFGSDLAALMLIFNFAAILCHYLSARIGVVTGRDLAQICSEEYDKGTCIFLGVQTEVSVILSDLTMILGIAHGLNLLFGWDLFTCVFLTAVNAVLYPLFSTLLETCKAKVLCVCIAGFIQLSFVLGVIISQPEMSFSMNGMLTKLSGESAFALMSLLGASIMPHSLYLHSSIVQQYQCQPTASRDALCHHHLVAILCIFSGIYLVNYALMTSAENEYSGLGLLTFQDVMSLIGQVFWGPIVSGAFLLVLFVSNQITTLSWSLGGQVVLNDFLKLDLPGWLHCATIRIIAIVPALYFVWSSGAEGIVGSSATAIFCDPSFRIAASRPIMGVHKVSQFVEFLSLITLIGMLGLKIIFVVEVIVGNSDWVNNLRSNAGSSMSLPCVLLLTSCATFCLMIWLAATPLKSASARLEAQVCNWGLPVGSPDSITKKEEITEPKYHREVSVQKHEPSPSFGRALDSDSEVARFDLDLPETITEPDQELHLTTVVENGSHITFPRSPKCHMEGSTSTVESTPVSNVVNEVSDVTMEGISALKIESTEQIEKTVGVEGDLPNEKDDDEGDTWEPEDSLKGVSESTAPLTSEGPGSFRSLSGKGDEGGSSAGSLSRLAGLGRAARRQLAAVLDEFWGQLYDFHGNVIQEAKAKKLDLLLGLDSKAATSLKVDTSANELSGYFPSAGGRGSDPIINSSYMTLRSSRGCKAV</sequence>
<evidence type="ECO:0008006" key="10">
    <source>
        <dbReference type="Google" id="ProtNLM"/>
    </source>
</evidence>
<evidence type="ECO:0000256" key="2">
    <source>
        <dbReference type="ARBA" id="ARBA00009965"/>
    </source>
</evidence>